<dbReference type="SUPFAM" id="SSF57756">
    <property type="entry name" value="Retrovirus zinc finger-like domains"/>
    <property type="match status" value="1"/>
</dbReference>
<dbReference type="GO" id="GO:0003676">
    <property type="term" value="F:nucleic acid binding"/>
    <property type="evidence" value="ECO:0007669"/>
    <property type="project" value="InterPro"/>
</dbReference>
<evidence type="ECO:0000256" key="4">
    <source>
        <dbReference type="PROSITE-ProRule" id="PRU00047"/>
    </source>
</evidence>
<dbReference type="Gene3D" id="1.10.1410.10">
    <property type="match status" value="1"/>
</dbReference>
<dbReference type="SUPFAM" id="SSF81631">
    <property type="entry name" value="PAP/OAS1 substrate-binding domain"/>
    <property type="match status" value="1"/>
</dbReference>
<keyword evidence="1" id="KW-0808">Transferase</keyword>
<dbReference type="WBParaSite" id="ASIM_0002059401-mRNA-1">
    <property type="protein sequence ID" value="ASIM_0002059401-mRNA-1"/>
    <property type="gene ID" value="ASIM_0002059401"/>
</dbReference>
<evidence type="ECO:0000259" key="5">
    <source>
        <dbReference type="PROSITE" id="PS50158"/>
    </source>
</evidence>
<reference evidence="6" key="1">
    <citation type="submission" date="2017-02" db="UniProtKB">
        <authorList>
            <consortium name="WormBaseParasite"/>
        </authorList>
    </citation>
    <scope>IDENTIFICATION</scope>
</reference>
<dbReference type="PANTHER" id="PTHR12271:SF66">
    <property type="entry name" value="TERMINAL URIDYLYLTRANSFERASE TAILOR"/>
    <property type="match status" value="1"/>
</dbReference>
<keyword evidence="4" id="KW-0863">Zinc-finger</keyword>
<evidence type="ECO:0000256" key="3">
    <source>
        <dbReference type="ARBA" id="ARBA00022842"/>
    </source>
</evidence>
<evidence type="ECO:0000256" key="1">
    <source>
        <dbReference type="ARBA" id="ARBA00022679"/>
    </source>
</evidence>
<dbReference type="GO" id="GO:0050265">
    <property type="term" value="F:RNA uridylyltransferase activity"/>
    <property type="evidence" value="ECO:0007669"/>
    <property type="project" value="TreeGrafter"/>
</dbReference>
<evidence type="ECO:0000256" key="2">
    <source>
        <dbReference type="ARBA" id="ARBA00022723"/>
    </source>
</evidence>
<dbReference type="Gene3D" id="4.10.60.10">
    <property type="entry name" value="Zinc finger, CCHC-type"/>
    <property type="match status" value="1"/>
</dbReference>
<proteinExistence type="predicted"/>
<organism evidence="6">
    <name type="scientific">Anisakis simplex</name>
    <name type="common">Herring worm</name>
    <dbReference type="NCBI Taxonomy" id="6269"/>
    <lineage>
        <taxon>Eukaryota</taxon>
        <taxon>Metazoa</taxon>
        <taxon>Ecdysozoa</taxon>
        <taxon>Nematoda</taxon>
        <taxon>Chromadorea</taxon>
        <taxon>Rhabditida</taxon>
        <taxon>Spirurina</taxon>
        <taxon>Ascaridomorpha</taxon>
        <taxon>Ascaridoidea</taxon>
        <taxon>Anisakidae</taxon>
        <taxon>Anisakis</taxon>
        <taxon>Anisakis simplex complex</taxon>
    </lineage>
</organism>
<dbReference type="Pfam" id="PF03828">
    <property type="entry name" value="PAP_assoc"/>
    <property type="match status" value="1"/>
</dbReference>
<keyword evidence="4" id="KW-0862">Zinc</keyword>
<dbReference type="GO" id="GO:0008270">
    <property type="term" value="F:zinc ion binding"/>
    <property type="evidence" value="ECO:0007669"/>
    <property type="project" value="UniProtKB-KW"/>
</dbReference>
<dbReference type="PROSITE" id="PS50158">
    <property type="entry name" value="ZF_CCHC"/>
    <property type="match status" value="1"/>
</dbReference>
<dbReference type="GO" id="GO:0019899">
    <property type="term" value="F:enzyme binding"/>
    <property type="evidence" value="ECO:0007669"/>
    <property type="project" value="UniProtKB-ARBA"/>
</dbReference>
<keyword evidence="3" id="KW-0460">Magnesium</keyword>
<accession>A0A0M3KHX9</accession>
<dbReference type="InterPro" id="IPR036875">
    <property type="entry name" value="Znf_CCHC_sf"/>
</dbReference>
<dbReference type="PANTHER" id="PTHR12271">
    <property type="entry name" value="POLY A POLYMERASE CID PAP -RELATED"/>
    <property type="match status" value="1"/>
</dbReference>
<dbReference type="InterPro" id="IPR002058">
    <property type="entry name" value="PAP_assoc"/>
</dbReference>
<feature type="domain" description="CCHC-type" evidence="5">
    <location>
        <begin position="114"/>
        <end position="128"/>
    </location>
</feature>
<protein>
    <submittedName>
        <fullName evidence="6">CCHC-type domain-containing protein</fullName>
    </submittedName>
</protein>
<dbReference type="AlphaFoldDB" id="A0A0M3KHX9"/>
<sequence length="153" mass="17907">LWFGFLDYFSQRFDFASEVIQIRRREPISKLDKGWQGRPIAIEDPFELQHNLSSGVHLRTMIYIQRSFIRSRDHFGRIRLPVRPLNDYTIDTFLNNLFSACHVNSGPPLARNCCHRCKQIGHFVENCPLSQQKGHRRRSGTTTNKYVFHGDGC</sequence>
<dbReference type="InterPro" id="IPR001878">
    <property type="entry name" value="Znf_CCHC"/>
</dbReference>
<evidence type="ECO:0000313" key="6">
    <source>
        <dbReference type="WBParaSite" id="ASIM_0002059401-mRNA-1"/>
    </source>
</evidence>
<dbReference type="GO" id="GO:0031123">
    <property type="term" value="P:RNA 3'-end processing"/>
    <property type="evidence" value="ECO:0007669"/>
    <property type="project" value="TreeGrafter"/>
</dbReference>
<name>A0A0M3KHX9_ANISI</name>
<keyword evidence="2" id="KW-0479">Metal-binding</keyword>